<dbReference type="EMBL" id="MHQV01000043">
    <property type="protein sequence ID" value="OHA10040.1"/>
    <property type="molecule type" value="Genomic_DNA"/>
</dbReference>
<comment type="caution">
    <text evidence="1">The sequence shown here is derived from an EMBL/GenBank/DDBJ whole genome shotgun (WGS) entry which is preliminary data.</text>
</comment>
<dbReference type="AlphaFoldDB" id="A0A1G2LEL4"/>
<dbReference type="Proteomes" id="UP000179052">
    <property type="component" value="Unassembled WGS sequence"/>
</dbReference>
<protein>
    <submittedName>
        <fullName evidence="1">Uncharacterized protein</fullName>
    </submittedName>
</protein>
<evidence type="ECO:0000313" key="1">
    <source>
        <dbReference type="EMBL" id="OHA10040.1"/>
    </source>
</evidence>
<gene>
    <name evidence="1" type="ORF">A3H71_00605</name>
</gene>
<evidence type="ECO:0000313" key="2">
    <source>
        <dbReference type="Proteomes" id="UP000179052"/>
    </source>
</evidence>
<sequence length="64" mass="7248">MISASDTFPRPRKSVVKRLRMTQIQRADGCSVLLKLKMLKKRPRRVDVLGGVGNSWELREPLAG</sequence>
<accession>A0A1G2LEL4</accession>
<reference evidence="1 2" key="1">
    <citation type="journal article" date="2016" name="Nat. Commun.">
        <title>Thousands of microbial genomes shed light on interconnected biogeochemical processes in an aquifer system.</title>
        <authorList>
            <person name="Anantharaman K."/>
            <person name="Brown C.T."/>
            <person name="Hug L.A."/>
            <person name="Sharon I."/>
            <person name="Castelle C.J."/>
            <person name="Probst A.J."/>
            <person name="Thomas B.C."/>
            <person name="Singh A."/>
            <person name="Wilkins M.J."/>
            <person name="Karaoz U."/>
            <person name="Brodie E.L."/>
            <person name="Williams K.H."/>
            <person name="Hubbard S.S."/>
            <person name="Banfield J.F."/>
        </authorList>
    </citation>
    <scope>NUCLEOTIDE SEQUENCE [LARGE SCALE GENOMIC DNA]</scope>
</reference>
<proteinExistence type="predicted"/>
<name>A0A1G2LEL4_9BACT</name>
<organism evidence="1 2">
    <name type="scientific">Candidatus Sungbacteria bacterium RIFCSPLOWO2_02_FULL_48_13b</name>
    <dbReference type="NCBI Taxonomy" id="1802283"/>
    <lineage>
        <taxon>Bacteria</taxon>
        <taxon>Candidatus Sungiibacteriota</taxon>
    </lineage>
</organism>